<keyword evidence="1" id="KW-0732">Signal</keyword>
<dbReference type="Gene3D" id="3.30.70.270">
    <property type="match status" value="1"/>
</dbReference>
<feature type="domain" description="GGDEF" evidence="3">
    <location>
        <begin position="450"/>
        <end position="589"/>
    </location>
</feature>
<proteinExistence type="predicted"/>
<dbReference type="Gene3D" id="3.30.450.20">
    <property type="entry name" value="PAS domain"/>
    <property type="match status" value="1"/>
</dbReference>
<dbReference type="SUPFAM" id="SSF141868">
    <property type="entry name" value="EAL domain-like"/>
    <property type="match status" value="1"/>
</dbReference>
<dbReference type="NCBIfam" id="TIGR00254">
    <property type="entry name" value="GGDEF"/>
    <property type="match status" value="1"/>
</dbReference>
<dbReference type="InterPro" id="IPR035965">
    <property type="entry name" value="PAS-like_dom_sf"/>
</dbReference>
<reference evidence="4" key="1">
    <citation type="submission" date="2022-12" db="EMBL/GenBank/DDBJ databases">
        <title>Bacterial isolates from different developmental stages of Nematostella vectensis.</title>
        <authorList>
            <person name="Fraune S."/>
        </authorList>
    </citation>
    <scope>NUCLEOTIDE SEQUENCE</scope>
    <source>
        <strain evidence="4">G21619-S1</strain>
    </source>
</reference>
<comment type="caution">
    <text evidence="4">The sequence shown here is derived from an EMBL/GenBank/DDBJ whole genome shotgun (WGS) entry which is preliminary data.</text>
</comment>
<feature type="signal peptide" evidence="1">
    <location>
        <begin position="1"/>
        <end position="29"/>
    </location>
</feature>
<feature type="chain" id="PRO_5046625849" evidence="1">
    <location>
        <begin position="30"/>
        <end position="855"/>
    </location>
</feature>
<dbReference type="InterPro" id="IPR035919">
    <property type="entry name" value="EAL_sf"/>
</dbReference>
<dbReference type="Pfam" id="PF08448">
    <property type="entry name" value="PAS_4"/>
    <property type="match status" value="1"/>
</dbReference>
<dbReference type="InterPro" id="IPR043128">
    <property type="entry name" value="Rev_trsase/Diguanyl_cyclase"/>
</dbReference>
<dbReference type="SUPFAM" id="SSF55073">
    <property type="entry name" value="Nucleotide cyclase"/>
    <property type="match status" value="1"/>
</dbReference>
<dbReference type="Proteomes" id="UP001068379">
    <property type="component" value="Unassembled WGS sequence"/>
</dbReference>
<dbReference type="Gene3D" id="3.20.20.450">
    <property type="entry name" value="EAL domain"/>
    <property type="match status" value="1"/>
</dbReference>
<feature type="domain" description="EAL" evidence="2">
    <location>
        <begin position="598"/>
        <end position="850"/>
    </location>
</feature>
<evidence type="ECO:0000313" key="5">
    <source>
        <dbReference type="Proteomes" id="UP001068379"/>
    </source>
</evidence>
<dbReference type="Pfam" id="PF00497">
    <property type="entry name" value="SBP_bac_3"/>
    <property type="match status" value="1"/>
</dbReference>
<dbReference type="InterPro" id="IPR001633">
    <property type="entry name" value="EAL_dom"/>
</dbReference>
<dbReference type="SMART" id="SM00052">
    <property type="entry name" value="EAL"/>
    <property type="match status" value="1"/>
</dbReference>
<keyword evidence="5" id="KW-1185">Reference proteome</keyword>
<organism evidence="4 5">
    <name type="scientific">Castellaniella denitrificans</name>
    <dbReference type="NCBI Taxonomy" id="56119"/>
    <lineage>
        <taxon>Bacteria</taxon>
        <taxon>Pseudomonadati</taxon>
        <taxon>Pseudomonadota</taxon>
        <taxon>Betaproteobacteria</taxon>
        <taxon>Burkholderiales</taxon>
        <taxon>Alcaligenaceae</taxon>
        <taxon>Castellaniella</taxon>
    </lineage>
</organism>
<dbReference type="SUPFAM" id="SSF53850">
    <property type="entry name" value="Periplasmic binding protein-like II"/>
    <property type="match status" value="1"/>
</dbReference>
<dbReference type="Pfam" id="PF00990">
    <property type="entry name" value="GGDEF"/>
    <property type="match status" value="1"/>
</dbReference>
<dbReference type="Gene3D" id="3.40.190.10">
    <property type="entry name" value="Periplasmic binding protein-like II"/>
    <property type="match status" value="2"/>
</dbReference>
<dbReference type="PANTHER" id="PTHR44757:SF2">
    <property type="entry name" value="BIOFILM ARCHITECTURE MAINTENANCE PROTEIN MBAA"/>
    <property type="match status" value="1"/>
</dbReference>
<dbReference type="PROSITE" id="PS50887">
    <property type="entry name" value="GGDEF"/>
    <property type="match status" value="1"/>
</dbReference>
<evidence type="ECO:0000313" key="4">
    <source>
        <dbReference type="EMBL" id="MCZ4328926.1"/>
    </source>
</evidence>
<dbReference type="CDD" id="cd01949">
    <property type="entry name" value="GGDEF"/>
    <property type="match status" value="1"/>
</dbReference>
<evidence type="ECO:0000259" key="3">
    <source>
        <dbReference type="PROSITE" id="PS50887"/>
    </source>
</evidence>
<gene>
    <name evidence="4" type="ORF">O4H32_03010</name>
</gene>
<dbReference type="PANTHER" id="PTHR44757">
    <property type="entry name" value="DIGUANYLATE CYCLASE DGCP"/>
    <property type="match status" value="1"/>
</dbReference>
<dbReference type="PROSITE" id="PS50883">
    <property type="entry name" value="EAL"/>
    <property type="match status" value="1"/>
</dbReference>
<protein>
    <submittedName>
        <fullName evidence="4">EAL domain-containing protein</fullName>
    </submittedName>
</protein>
<name>A0ABT4M0T3_9BURK</name>
<dbReference type="InterPro" id="IPR029787">
    <property type="entry name" value="Nucleotide_cyclase"/>
</dbReference>
<dbReference type="InterPro" id="IPR000160">
    <property type="entry name" value="GGDEF_dom"/>
</dbReference>
<sequence>MKKLLRSFRARVCLFLFLGSAGLSPHASRAVTLTIGISDMGPLLSAAPNGQPAGVLGNILTEIARQEKWTLKTELCEWRDCMRKLRNGDIDLLPATSLTPERTTFLDYHQTPALQTWTQVYVRPDERIRTIEDLDGRRLVTLAGSIEYNYLETLLPGLGVRTRLIPADTLVQGFQQVQAGQADAVAADFFFGNITAPQYGLTGTPVILLPSGLYYATPKGRHAAVLRAIDRHLGAWKADPDSVYYRILTQWDNPRMRPADPPRTLEYEPAALAAAFLATLIALACAGYARHQTRRLRTVEHRLTTVLDHLDDLICIEDDDGRRRYANRPFRELFDPPGPEADRALIDAHDIPAAGLPAPKRGECVITQEQRPSPRTGRVHTFQSLKLPLREPDGSAGMFCTILTDITARVQAEDLARHNAFHDPLTGLPNRILLLDRLEQTLPGGRLEAGCAAVLILDLDDFKKLNDSRSHTIGDQVLREVARRLREHTLDRDMVSRASGDEFMVLLTQLGPDPETGAQRALKIAERLRLVLASTPLELGEQACVFTASIGLTLLHAGSTTASDAIREADLAMQRAKRLGGNRTVFYDHTLQTEFEQRLWMEKDLTLALNTSQLAMHIQPQYARDGRITGAELLARWTHPDQGPVSPALFVPLAEETSLINHLTYWSLGVACQALLDLQGLDETYPISVNISPKVLMDPGFGEAVRGLLKRSGAPGNRLIFEITEGVWIQDVEATARRMRELNRLGIRFSIDDFGTGYSNLSSLMRLPIFELKIDQSLIRNLPGDPDSIAIARLILAMAGQLDFWVVAEGVEDEPQADFLARHGCDAMQGYLFARPMPIDDWLGSVRQRRGPSGH</sequence>
<dbReference type="SMART" id="SM00062">
    <property type="entry name" value="PBPb"/>
    <property type="match status" value="1"/>
</dbReference>
<dbReference type="Pfam" id="PF00563">
    <property type="entry name" value="EAL"/>
    <property type="match status" value="1"/>
</dbReference>
<dbReference type="EMBL" id="JAPWHE010000001">
    <property type="protein sequence ID" value="MCZ4328926.1"/>
    <property type="molecule type" value="Genomic_DNA"/>
</dbReference>
<evidence type="ECO:0000256" key="1">
    <source>
        <dbReference type="SAM" id="SignalP"/>
    </source>
</evidence>
<dbReference type="InterPro" id="IPR001638">
    <property type="entry name" value="Solute-binding_3/MltF_N"/>
</dbReference>
<evidence type="ECO:0000259" key="2">
    <source>
        <dbReference type="PROSITE" id="PS50883"/>
    </source>
</evidence>
<dbReference type="InterPro" id="IPR052155">
    <property type="entry name" value="Biofilm_reg_signaling"/>
</dbReference>
<dbReference type="SUPFAM" id="SSF55785">
    <property type="entry name" value="PYP-like sensor domain (PAS domain)"/>
    <property type="match status" value="1"/>
</dbReference>
<accession>A0ABT4M0T3</accession>
<dbReference type="RefSeq" id="WP_269356555.1">
    <property type="nucleotide sequence ID" value="NZ_JAPWHE010000001.1"/>
</dbReference>
<dbReference type="CDD" id="cd01948">
    <property type="entry name" value="EAL"/>
    <property type="match status" value="1"/>
</dbReference>
<dbReference type="InterPro" id="IPR013656">
    <property type="entry name" value="PAS_4"/>
</dbReference>
<dbReference type="SMART" id="SM00267">
    <property type="entry name" value="GGDEF"/>
    <property type="match status" value="1"/>
</dbReference>